<comment type="caution">
    <text evidence="1">The sequence shown here is derived from an EMBL/GenBank/DDBJ whole genome shotgun (WGS) entry which is preliminary data.</text>
</comment>
<sequence>MAFILKTSVAGNALSFKRYPDIRVLNSIVSDQSEEGGYVAVGIGQREKLSDSTGAIMLSTDFDLVPRCAKDVRGSLLWNNEDTSGGFTSVIQYDRDTFAMVGSMSDGQIQPSQNVLVTIANTQCEILLSRHYGQGVEAENGQEYRYDETGTSITVVGKHLFIAGVTQKSTVGVCTDPVFRDILLFRINRVGNVMFMKQYDHDGKEDIAYAVTKRNRRTRPVLTSFPPKPTRPRVDIFIAGSSVSKSFNGKVENDDVFLLNTNMWGNIKSFEIFGGAWDDGAYQANMDLEITPDSNVLIQANTKSFTSKQATDQYTFLIERYDSILKQCYDLNLNLKCWPIPFS</sequence>
<protein>
    <submittedName>
        <fullName evidence="1">Uncharacterized protein</fullName>
    </submittedName>
</protein>
<evidence type="ECO:0000313" key="2">
    <source>
        <dbReference type="Proteomes" id="UP001054902"/>
    </source>
</evidence>
<name>A0AAD3H9A0_9STRA</name>
<evidence type="ECO:0000313" key="1">
    <source>
        <dbReference type="EMBL" id="GFH55130.1"/>
    </source>
</evidence>
<proteinExistence type="predicted"/>
<dbReference type="Proteomes" id="UP001054902">
    <property type="component" value="Unassembled WGS sequence"/>
</dbReference>
<dbReference type="AlphaFoldDB" id="A0AAD3H9A0"/>
<accession>A0AAD3H9A0</accession>
<reference evidence="1 2" key="1">
    <citation type="journal article" date="2021" name="Sci. Rep.">
        <title>The genome of the diatom Chaetoceros tenuissimus carries an ancient integrated fragment of an extant virus.</title>
        <authorList>
            <person name="Hongo Y."/>
            <person name="Kimura K."/>
            <person name="Takaki Y."/>
            <person name="Yoshida Y."/>
            <person name="Baba S."/>
            <person name="Kobayashi G."/>
            <person name="Nagasaki K."/>
            <person name="Hano T."/>
            <person name="Tomaru Y."/>
        </authorList>
    </citation>
    <scope>NUCLEOTIDE SEQUENCE [LARGE SCALE GENOMIC DNA]</scope>
    <source>
        <strain evidence="1 2">NIES-3715</strain>
    </source>
</reference>
<dbReference type="EMBL" id="BLLK01000047">
    <property type="protein sequence ID" value="GFH55130.1"/>
    <property type="molecule type" value="Genomic_DNA"/>
</dbReference>
<gene>
    <name evidence="1" type="ORF">CTEN210_11606</name>
</gene>
<organism evidence="1 2">
    <name type="scientific">Chaetoceros tenuissimus</name>
    <dbReference type="NCBI Taxonomy" id="426638"/>
    <lineage>
        <taxon>Eukaryota</taxon>
        <taxon>Sar</taxon>
        <taxon>Stramenopiles</taxon>
        <taxon>Ochrophyta</taxon>
        <taxon>Bacillariophyta</taxon>
        <taxon>Coscinodiscophyceae</taxon>
        <taxon>Chaetocerotophycidae</taxon>
        <taxon>Chaetocerotales</taxon>
        <taxon>Chaetocerotaceae</taxon>
        <taxon>Chaetoceros</taxon>
    </lineage>
</organism>
<keyword evidence="2" id="KW-1185">Reference proteome</keyword>